<dbReference type="Proteomes" id="UP001558613">
    <property type="component" value="Unassembled WGS sequence"/>
</dbReference>
<protein>
    <submittedName>
        <fullName evidence="1">Uncharacterized protein</fullName>
    </submittedName>
</protein>
<sequence length="96" mass="11285">MPEHRLPRQVLYSQLMGAKRSAGGQKWRFKDYTRDLLKRANIPITQLESLALDRSVWKVTCATAVSQIHQANQARRSERRRWCLLRRLSDRTTPPI</sequence>
<proteinExistence type="predicted"/>
<reference evidence="1 2" key="1">
    <citation type="submission" date="2023-09" db="EMBL/GenBank/DDBJ databases">
        <authorList>
            <person name="Wang M."/>
        </authorList>
    </citation>
    <scope>NUCLEOTIDE SEQUENCE [LARGE SCALE GENOMIC DNA]</scope>
    <source>
        <strain evidence="1">GT-2023</strain>
        <tissue evidence="1">Liver</tissue>
    </source>
</reference>
<evidence type="ECO:0000313" key="2">
    <source>
        <dbReference type="Proteomes" id="UP001558613"/>
    </source>
</evidence>
<keyword evidence="2" id="KW-1185">Reference proteome</keyword>
<evidence type="ECO:0000313" key="1">
    <source>
        <dbReference type="EMBL" id="KAL1255534.1"/>
    </source>
</evidence>
<name>A0ABR3LUV5_9TELE</name>
<comment type="caution">
    <text evidence="1">The sequence shown here is derived from an EMBL/GenBank/DDBJ whole genome shotgun (WGS) entry which is preliminary data.</text>
</comment>
<organism evidence="1 2">
    <name type="scientific">Cirrhinus molitorella</name>
    <name type="common">mud carp</name>
    <dbReference type="NCBI Taxonomy" id="172907"/>
    <lineage>
        <taxon>Eukaryota</taxon>
        <taxon>Metazoa</taxon>
        <taxon>Chordata</taxon>
        <taxon>Craniata</taxon>
        <taxon>Vertebrata</taxon>
        <taxon>Euteleostomi</taxon>
        <taxon>Actinopterygii</taxon>
        <taxon>Neopterygii</taxon>
        <taxon>Teleostei</taxon>
        <taxon>Ostariophysi</taxon>
        <taxon>Cypriniformes</taxon>
        <taxon>Cyprinidae</taxon>
        <taxon>Labeoninae</taxon>
        <taxon>Labeonini</taxon>
        <taxon>Cirrhinus</taxon>
    </lineage>
</organism>
<accession>A0ABR3LUV5</accession>
<dbReference type="EMBL" id="JAYMGO010000019">
    <property type="protein sequence ID" value="KAL1255534.1"/>
    <property type="molecule type" value="Genomic_DNA"/>
</dbReference>
<gene>
    <name evidence="1" type="ORF">QQF64_013595</name>
</gene>